<reference evidence="11" key="1">
    <citation type="submission" date="2020-03" db="EMBL/GenBank/DDBJ databases">
        <title>Transcriptomic Profiling of the Digestive Tract of the Rat Flea, Xenopsylla cheopis, Following Blood Feeding and Infection with Yersinia pestis.</title>
        <authorList>
            <person name="Bland D.M."/>
            <person name="Martens C.A."/>
            <person name="Virtaneva K."/>
            <person name="Kanakabandi K."/>
            <person name="Long D."/>
            <person name="Rosenke R."/>
            <person name="Saturday G.A."/>
            <person name="Hoyt F.H."/>
            <person name="Bruno D.P."/>
            <person name="Ribeiro J.M.C."/>
            <person name="Hinnebusch J."/>
        </authorList>
    </citation>
    <scope>NUCLEOTIDE SEQUENCE</scope>
</reference>
<evidence type="ECO:0000256" key="7">
    <source>
        <dbReference type="ARBA" id="ARBA00022989"/>
    </source>
</evidence>
<dbReference type="Pfam" id="PF00005">
    <property type="entry name" value="ABC_tran"/>
    <property type="match status" value="2"/>
</dbReference>
<keyword evidence="7 9" id="KW-1133">Transmembrane helix</keyword>
<dbReference type="SUPFAM" id="SSF52540">
    <property type="entry name" value="P-loop containing nucleoside triphosphate hydrolases"/>
    <property type="match status" value="2"/>
</dbReference>
<keyword evidence="4" id="KW-0677">Repeat</keyword>
<dbReference type="InterPro" id="IPR013525">
    <property type="entry name" value="ABC2_TM"/>
</dbReference>
<feature type="transmembrane region" description="Helical" evidence="9">
    <location>
        <begin position="790"/>
        <end position="809"/>
    </location>
</feature>
<evidence type="ECO:0000256" key="5">
    <source>
        <dbReference type="ARBA" id="ARBA00022741"/>
    </source>
</evidence>
<dbReference type="EMBL" id="GIIL01007679">
    <property type="protein sequence ID" value="NOV51405.1"/>
    <property type="molecule type" value="Transcribed_RNA"/>
</dbReference>
<dbReference type="PANTHER" id="PTHR19229:SF250">
    <property type="entry name" value="ABC TRANSPORTER DOMAIN-CONTAINING PROTEIN-RELATED"/>
    <property type="match status" value="1"/>
</dbReference>
<feature type="transmembrane region" description="Helical" evidence="9">
    <location>
        <begin position="957"/>
        <end position="976"/>
    </location>
</feature>
<dbReference type="CDD" id="cd03263">
    <property type="entry name" value="ABC_subfamily_A"/>
    <property type="match status" value="2"/>
</dbReference>
<dbReference type="InterPro" id="IPR017871">
    <property type="entry name" value="ABC_transporter-like_CS"/>
</dbReference>
<dbReference type="InterPro" id="IPR003439">
    <property type="entry name" value="ABC_transporter-like_ATP-bd"/>
</dbReference>
<evidence type="ECO:0000256" key="9">
    <source>
        <dbReference type="SAM" id="Phobius"/>
    </source>
</evidence>
<feature type="domain" description="ABC transporter" evidence="10">
    <location>
        <begin position="1027"/>
        <end position="1257"/>
    </location>
</feature>
<keyword evidence="5" id="KW-0547">Nucleotide-binding</keyword>
<keyword evidence="2" id="KW-0813">Transport</keyword>
<proteinExistence type="predicted"/>
<dbReference type="InterPro" id="IPR026082">
    <property type="entry name" value="ABCA"/>
</dbReference>
<feature type="transmembrane region" description="Helical" evidence="9">
    <location>
        <begin position="114"/>
        <end position="136"/>
    </location>
</feature>
<feature type="transmembrane region" description="Helical" evidence="9">
    <location>
        <begin position="740"/>
        <end position="760"/>
    </location>
</feature>
<dbReference type="FunFam" id="3.40.50.300:FF:000327">
    <property type="entry name" value="ATP-binding cassette sub-family A member 3"/>
    <property type="match status" value="1"/>
</dbReference>
<evidence type="ECO:0000256" key="6">
    <source>
        <dbReference type="ARBA" id="ARBA00022840"/>
    </source>
</evidence>
<dbReference type="PROSITE" id="PS00211">
    <property type="entry name" value="ABC_TRANSPORTER_1"/>
    <property type="match status" value="1"/>
</dbReference>
<sequence>MAVFTHADGTVLFVFLLLYMFTSICFSFMITVFFSKANTAAAISGLAWFFSYAPYLFMQQEYESMSLAQKIGASLAGNTAMAYGMQLMLMHEGTGAGIQWSNIWAPVTPDDDLYMGHIMLMLVLDGVIYFLITLYVEAVFPGQYGVPQPWYFPFTARYWCGESYKGVEDISSARSMHDDIIEPDPDGLKAGIQVKQLRKVYNNQKVAVEGLNLNMFENQITVLLGHNGAGKTTTMSMITGMFPPTSGTATVNGHDIRTDIDGVRDSLGLCPQHNILFGDLTVREHLLFFAKLKGVPGADIEKEINHYIDLLELRPKANCASSTLSGGMQRKLSVGVALCGGSKVVLCDEPTSGMDPAARRALWDLLQSEKKGRTILLSTHFMDEADLLGDRIAIMSGGKLKCAGSSFFLKKKFGAGYHLVIVKDSGCQVHKVTELLQKYIADIKVETDIGTELSYSLDERQSHKFENMLSELEKQSSQLRLLSYGVSLTTLEEVFMKVGADHSGDIQRSESNGNGIHADGDVEHNGTDYKGSQTISLLSGPQLTFNQFRAMLIKKITIWYRNWLLFIIQNIILIACLIITVLVARSMGGDEDLPALKIDLSKYDKTYTIVQNNTNGNGMDEMVNQYLTLLPKSKDSYKVMTDTDMNKYVLDAIKGKIPTYNMEYVVGASFIGSNNPKVIAWFNNQPYHALPLTLNLIYNSILKGINGSEYGIEVQNEPLPFTQETKIQRLSTGNNMGFQLAFNTGFSMAFVAAFYILFCVRERVCKAKHLQFVSGVQVITFWVTSFLWDFFSYTITAILWVIAIAPFQQDGFSTGSELGRSFFVLLMFGYAVLPLIYVTSFLFDIPSTGFIRMTLISIFLGVATFMVVEILNQPSLKLDHIGRALHWVFLLIPHYTISSAMKNLNDISSFMKFCQLALEAAPGLTQEQLCAFNPKSGCCYDDATFFQWDAPGIGRNLVYFAIVGFTLFVFLIMIEYRMGQKILYKLRNLNKPAPPMETEDDSLDSDVQIEKDMVRALTQSEISQHSLVLKDVTKYYGDFLAVNQLCIGVRHSECFGLLGINGAGKTSTFKMMTGDEMISYGDAWVNGMSLKTDMKRVHQVIGYCPQFDALIDELTGRETLVMFCLLRGVSPNAAKKLANKLAIELNFNQHIDKKVKEYSGGNKRKLSTAIAIIGEPSVVYLDEPTTGMDPAAKRHLWNAVCRMRDNGTCIVLTSHSMEECEALCTRLAVMVNGEFKCLGSTQHLKNKFSKGYTLIIKLKKNKLERMASIDQGSGTPRGEAMPLMRVNSASRPRSSHAVADMDACMRAVDSFILEHFPTAVLKEFHQCLLTYYIPSTDIPWSRMFGVMESGKTQFGIEDYSLGQTTLEQVFLSFTKKQRSEDNPGS</sequence>
<keyword evidence="6" id="KW-0067">ATP-binding</keyword>
<keyword evidence="3 9" id="KW-0812">Transmembrane</keyword>
<dbReference type="PROSITE" id="PS50893">
    <property type="entry name" value="ABC_TRANSPORTER_2"/>
    <property type="match status" value="2"/>
</dbReference>
<feature type="transmembrane region" description="Helical" evidence="9">
    <location>
        <begin position="849"/>
        <end position="872"/>
    </location>
</feature>
<dbReference type="FunFam" id="3.40.50.300:FF:000298">
    <property type="entry name" value="ATP-binding cassette sub-family A member 12"/>
    <property type="match status" value="1"/>
</dbReference>
<dbReference type="GO" id="GO:0005319">
    <property type="term" value="F:lipid transporter activity"/>
    <property type="evidence" value="ECO:0007669"/>
    <property type="project" value="TreeGrafter"/>
</dbReference>
<feature type="domain" description="ABC transporter" evidence="10">
    <location>
        <begin position="192"/>
        <end position="422"/>
    </location>
</feature>
<comment type="subcellular location">
    <subcellularLocation>
        <location evidence="1">Membrane</location>
        <topology evidence="1">Multi-pass membrane protein</topology>
    </subcellularLocation>
</comment>
<name>A0A6M2DYG9_XENCH</name>
<dbReference type="GO" id="GO:0016887">
    <property type="term" value="F:ATP hydrolysis activity"/>
    <property type="evidence" value="ECO:0007669"/>
    <property type="project" value="InterPro"/>
</dbReference>
<evidence type="ECO:0000256" key="1">
    <source>
        <dbReference type="ARBA" id="ARBA00004141"/>
    </source>
</evidence>
<evidence type="ECO:0000256" key="2">
    <source>
        <dbReference type="ARBA" id="ARBA00022448"/>
    </source>
</evidence>
<dbReference type="InterPro" id="IPR056264">
    <property type="entry name" value="R2_ABCA1-4-like"/>
</dbReference>
<feature type="transmembrane region" description="Helical" evidence="9">
    <location>
        <begin position="40"/>
        <end position="57"/>
    </location>
</feature>
<evidence type="ECO:0000259" key="10">
    <source>
        <dbReference type="PROSITE" id="PS50893"/>
    </source>
</evidence>
<evidence type="ECO:0000313" key="11">
    <source>
        <dbReference type="EMBL" id="NOV51405.1"/>
    </source>
</evidence>
<dbReference type="InterPro" id="IPR003593">
    <property type="entry name" value="AAA+_ATPase"/>
</dbReference>
<dbReference type="Pfam" id="PF12698">
    <property type="entry name" value="ABC2_membrane_3"/>
    <property type="match status" value="1"/>
</dbReference>
<dbReference type="GO" id="GO:0140359">
    <property type="term" value="F:ABC-type transporter activity"/>
    <property type="evidence" value="ECO:0007669"/>
    <property type="project" value="InterPro"/>
</dbReference>
<feature type="transmembrane region" description="Helical" evidence="9">
    <location>
        <begin position="563"/>
        <end position="584"/>
    </location>
</feature>
<evidence type="ECO:0000256" key="8">
    <source>
        <dbReference type="ARBA" id="ARBA00023136"/>
    </source>
</evidence>
<evidence type="ECO:0000256" key="4">
    <source>
        <dbReference type="ARBA" id="ARBA00022737"/>
    </source>
</evidence>
<dbReference type="Gene3D" id="3.40.50.300">
    <property type="entry name" value="P-loop containing nucleotide triphosphate hydrolases"/>
    <property type="match status" value="2"/>
</dbReference>
<evidence type="ECO:0000256" key="3">
    <source>
        <dbReference type="ARBA" id="ARBA00022692"/>
    </source>
</evidence>
<dbReference type="Pfam" id="PF23321">
    <property type="entry name" value="R1_ABCA1"/>
    <property type="match status" value="1"/>
</dbReference>
<dbReference type="SMART" id="SM00382">
    <property type="entry name" value="AAA"/>
    <property type="match status" value="2"/>
</dbReference>
<dbReference type="PANTHER" id="PTHR19229">
    <property type="entry name" value="ATP-BINDING CASSETTE TRANSPORTER SUBFAMILY A ABCA"/>
    <property type="match status" value="1"/>
</dbReference>
<organism evidence="11">
    <name type="scientific">Xenopsylla cheopis</name>
    <name type="common">Oriental rat flea</name>
    <name type="synonym">Pulex cheopis</name>
    <dbReference type="NCBI Taxonomy" id="163159"/>
    <lineage>
        <taxon>Eukaryota</taxon>
        <taxon>Metazoa</taxon>
        <taxon>Ecdysozoa</taxon>
        <taxon>Arthropoda</taxon>
        <taxon>Hexapoda</taxon>
        <taxon>Insecta</taxon>
        <taxon>Pterygota</taxon>
        <taxon>Neoptera</taxon>
        <taxon>Endopterygota</taxon>
        <taxon>Siphonaptera</taxon>
        <taxon>Pulicidae</taxon>
        <taxon>Xenopsyllinae</taxon>
        <taxon>Xenopsylla</taxon>
    </lineage>
</organism>
<feature type="transmembrane region" description="Helical" evidence="9">
    <location>
        <begin position="821"/>
        <end position="843"/>
    </location>
</feature>
<dbReference type="InterPro" id="IPR027417">
    <property type="entry name" value="P-loop_NTPase"/>
</dbReference>
<keyword evidence="8 9" id="KW-0472">Membrane</keyword>
<protein>
    <submittedName>
        <fullName evidence="11">Putative lipid exporter abca1</fullName>
    </submittedName>
</protein>
<dbReference type="GO" id="GO:0016020">
    <property type="term" value="C:membrane"/>
    <property type="evidence" value="ECO:0007669"/>
    <property type="project" value="UniProtKB-SubCell"/>
</dbReference>
<feature type="transmembrane region" description="Helical" evidence="9">
    <location>
        <begin position="12"/>
        <end position="33"/>
    </location>
</feature>
<dbReference type="GO" id="GO:0005524">
    <property type="term" value="F:ATP binding"/>
    <property type="evidence" value="ECO:0007669"/>
    <property type="project" value="UniProtKB-KW"/>
</dbReference>
<feature type="transmembrane region" description="Helical" evidence="9">
    <location>
        <begin position="884"/>
        <end position="901"/>
    </location>
</feature>
<accession>A0A6M2DYG9</accession>